<evidence type="ECO:0000256" key="6">
    <source>
        <dbReference type="ARBA" id="ARBA00023136"/>
    </source>
</evidence>
<evidence type="ECO:0000259" key="11">
    <source>
        <dbReference type="Pfam" id="PF00593"/>
    </source>
</evidence>
<evidence type="ECO:0000256" key="10">
    <source>
        <dbReference type="SAM" id="MobiDB-lite"/>
    </source>
</evidence>
<dbReference type="InterPro" id="IPR012910">
    <property type="entry name" value="Plug_dom"/>
</dbReference>
<dbReference type="Gene3D" id="2.40.170.20">
    <property type="entry name" value="TonB-dependent receptor, beta-barrel domain"/>
    <property type="match status" value="1"/>
</dbReference>
<dbReference type="InterPro" id="IPR037066">
    <property type="entry name" value="Plug_dom_sf"/>
</dbReference>
<comment type="subcellular location">
    <subcellularLocation>
        <location evidence="1 8">Cell outer membrane</location>
        <topology evidence="1 8">Multi-pass membrane protein</topology>
    </subcellularLocation>
</comment>
<keyword evidence="6 8" id="KW-0472">Membrane</keyword>
<evidence type="ECO:0000256" key="2">
    <source>
        <dbReference type="ARBA" id="ARBA00022448"/>
    </source>
</evidence>
<evidence type="ECO:0000313" key="14">
    <source>
        <dbReference type="Proteomes" id="UP001262754"/>
    </source>
</evidence>
<dbReference type="InterPro" id="IPR036942">
    <property type="entry name" value="Beta-barrel_TonB_sf"/>
</dbReference>
<dbReference type="SUPFAM" id="SSF56935">
    <property type="entry name" value="Porins"/>
    <property type="match status" value="1"/>
</dbReference>
<dbReference type="PANTHER" id="PTHR47234">
    <property type="match status" value="1"/>
</dbReference>
<dbReference type="PANTHER" id="PTHR47234:SF3">
    <property type="entry name" value="SECRETIN_TONB SHORT N-TERMINAL DOMAIN-CONTAINING PROTEIN"/>
    <property type="match status" value="1"/>
</dbReference>
<dbReference type="PROSITE" id="PS52016">
    <property type="entry name" value="TONB_DEPENDENT_REC_3"/>
    <property type="match status" value="1"/>
</dbReference>
<comment type="caution">
    <text evidence="13">The sequence shown here is derived from an EMBL/GenBank/DDBJ whole genome shotgun (WGS) entry which is preliminary data.</text>
</comment>
<comment type="similarity">
    <text evidence="8 9">Belongs to the TonB-dependent receptor family.</text>
</comment>
<evidence type="ECO:0000256" key="1">
    <source>
        <dbReference type="ARBA" id="ARBA00004571"/>
    </source>
</evidence>
<keyword evidence="14" id="KW-1185">Reference proteome</keyword>
<dbReference type="Pfam" id="PF00593">
    <property type="entry name" value="TonB_dep_Rec_b-barrel"/>
    <property type="match status" value="1"/>
</dbReference>
<keyword evidence="13" id="KW-0675">Receptor</keyword>
<dbReference type="InterPro" id="IPR039426">
    <property type="entry name" value="TonB-dep_rcpt-like"/>
</dbReference>
<evidence type="ECO:0000256" key="5">
    <source>
        <dbReference type="ARBA" id="ARBA00023077"/>
    </source>
</evidence>
<gene>
    <name evidence="13" type="ORF">J2800_000269</name>
</gene>
<proteinExistence type="inferred from homology"/>
<keyword evidence="7 8" id="KW-0998">Cell outer membrane</keyword>
<keyword evidence="4 8" id="KW-0812">Transmembrane</keyword>
<dbReference type="RefSeq" id="WP_235525959.1">
    <property type="nucleotide sequence ID" value="NZ_JAVDRL010000001.1"/>
</dbReference>
<protein>
    <submittedName>
        <fullName evidence="13">Outer membrane receptor protein involved in Fe transport</fullName>
    </submittedName>
</protein>
<accession>A0ABU1MTQ0</accession>
<keyword evidence="2 8" id="KW-0813">Transport</keyword>
<dbReference type="Gene3D" id="2.170.130.10">
    <property type="entry name" value="TonB-dependent receptor, plug domain"/>
    <property type="match status" value="1"/>
</dbReference>
<dbReference type="EMBL" id="JAVDRL010000001">
    <property type="protein sequence ID" value="MDR6529554.1"/>
    <property type="molecule type" value="Genomic_DNA"/>
</dbReference>
<reference evidence="13 14" key="1">
    <citation type="submission" date="2023-07" db="EMBL/GenBank/DDBJ databases">
        <title>Sorghum-associated microbial communities from plants grown in Nebraska, USA.</title>
        <authorList>
            <person name="Schachtman D."/>
        </authorList>
    </citation>
    <scope>NUCLEOTIDE SEQUENCE [LARGE SCALE GENOMIC DNA]</scope>
    <source>
        <strain evidence="13 14">DS2154</strain>
    </source>
</reference>
<evidence type="ECO:0000259" key="12">
    <source>
        <dbReference type="Pfam" id="PF07715"/>
    </source>
</evidence>
<keyword evidence="3 8" id="KW-1134">Transmembrane beta strand</keyword>
<dbReference type="InterPro" id="IPR000531">
    <property type="entry name" value="Beta-barrel_TonB"/>
</dbReference>
<feature type="domain" description="TonB-dependent receptor plug" evidence="12">
    <location>
        <begin position="18"/>
        <end position="131"/>
    </location>
</feature>
<keyword evidence="5 9" id="KW-0798">TonB box</keyword>
<feature type="region of interest" description="Disordered" evidence="10">
    <location>
        <begin position="1"/>
        <end position="22"/>
    </location>
</feature>
<sequence length="935" mass="99541">MTEVVVTGSRINSRGFTQPTPTTTVTAEDLEKASQPNIFQAITQMPALQGSTGKTVAANGTSSGAQGLSAFSLRGLGAIRTLTLLDGQRVTPANITGVTDVSQFPQLLIKRVDVVTGGASASYGSDAVGGVINFVTDTTFEGFKARLEGGESKYHDNDTVVAQFAGGKSFFDGRLRVIGSVEYNREAGVLAGDFGLNQAGGRDWFNSPAIQVRPIGSTTDGLPQYRVIQGAQQLQYAKYGLITNGPLQGIAFGVNGAPRQFQYGSNGVATGTGAVTNCFSPFCVGGDLSGIIGASPTLAARLKRKVAYGRVSLKATDNDEIYFTVNAADAYSLNQPNTGEEKTGLTIQCENPFVPAAIKASCATAGITSFAFGTSNGGFGPIAVNIKREQARFVLGATGNHQLFGTDWKYDAYYAFGTNRIKLDVDNISVTSRYNAAIDAIAGPNGVAICRDPVARANGCVPLNVIGQVALDPAALAYVLPANGPFQRSKQIESVASFNVTGEPFSTWAGPVAIAAGAEWREEDYRTITDPYGDGLTATAHYNADYPADPLVRTTGNNWYAGNYHSGHGYYHVVEGYLEANVPVLKSDTLGEANINGAVRQTKYSTSGDVTAWKLGGSWKTPIEGLRFRAVTSRDIRAPNLSELFAPPVVTNATVLYKGVATNVLLQTIGNANLRPEKARNTEIGVVLAEPKWLPGFSLSVDYFDIKVNGAISTLAAQDLVDLCVAGNQEICSAMLLTSTTPNTNFVRVQAFNVASLRNKGFDIEAVYRKNLEDWGLPGQVQLRALATHTSSFVTKSGVLGTVPVESAGVNVGNTPDWKATFTQTWTKDKLSLSIFERWISDGVYSNEFVECTSGCPVSTVAHHTIDNNQMKGATYVDVGGSYEVTANTTAYFKIDNLFDKDPVASPTTNVSPGVNPFLYDVIGRMYRAGVRLKF</sequence>
<dbReference type="Proteomes" id="UP001262754">
    <property type="component" value="Unassembled WGS sequence"/>
</dbReference>
<name>A0ABU1MTQ0_9CAUL</name>
<feature type="domain" description="TonB-dependent receptor-like beta-barrel" evidence="11">
    <location>
        <begin position="385"/>
        <end position="898"/>
    </location>
</feature>
<evidence type="ECO:0000256" key="8">
    <source>
        <dbReference type="PROSITE-ProRule" id="PRU01360"/>
    </source>
</evidence>
<evidence type="ECO:0000256" key="7">
    <source>
        <dbReference type="ARBA" id="ARBA00023237"/>
    </source>
</evidence>
<evidence type="ECO:0000256" key="9">
    <source>
        <dbReference type="RuleBase" id="RU003357"/>
    </source>
</evidence>
<evidence type="ECO:0000256" key="3">
    <source>
        <dbReference type="ARBA" id="ARBA00022452"/>
    </source>
</evidence>
<organism evidence="13 14">
    <name type="scientific">Caulobacter rhizosphaerae</name>
    <dbReference type="NCBI Taxonomy" id="2010972"/>
    <lineage>
        <taxon>Bacteria</taxon>
        <taxon>Pseudomonadati</taxon>
        <taxon>Pseudomonadota</taxon>
        <taxon>Alphaproteobacteria</taxon>
        <taxon>Caulobacterales</taxon>
        <taxon>Caulobacteraceae</taxon>
        <taxon>Caulobacter</taxon>
    </lineage>
</organism>
<dbReference type="Pfam" id="PF07715">
    <property type="entry name" value="Plug"/>
    <property type="match status" value="1"/>
</dbReference>
<evidence type="ECO:0000256" key="4">
    <source>
        <dbReference type="ARBA" id="ARBA00022692"/>
    </source>
</evidence>
<evidence type="ECO:0000313" key="13">
    <source>
        <dbReference type="EMBL" id="MDR6529554.1"/>
    </source>
</evidence>